<comment type="caution">
    <text evidence="2">The sequence shown here is derived from an EMBL/GenBank/DDBJ whole genome shotgun (WGS) entry which is preliminary data.</text>
</comment>
<feature type="region of interest" description="Disordered" evidence="1">
    <location>
        <begin position="295"/>
        <end position="331"/>
    </location>
</feature>
<evidence type="ECO:0000313" key="3">
    <source>
        <dbReference type="Proteomes" id="UP000266841"/>
    </source>
</evidence>
<gene>
    <name evidence="2" type="ORF">THAOC_21526</name>
</gene>
<feature type="compositionally biased region" description="Basic and acidic residues" evidence="1">
    <location>
        <begin position="39"/>
        <end position="75"/>
    </location>
</feature>
<name>K0RZ78_THAOC</name>
<feature type="compositionally biased region" description="Basic and acidic residues" evidence="1">
    <location>
        <begin position="18"/>
        <end position="28"/>
    </location>
</feature>
<dbReference type="Proteomes" id="UP000266841">
    <property type="component" value="Unassembled WGS sequence"/>
</dbReference>
<feature type="compositionally biased region" description="Basic and acidic residues" evidence="1">
    <location>
        <begin position="96"/>
        <end position="150"/>
    </location>
</feature>
<evidence type="ECO:0000313" key="2">
    <source>
        <dbReference type="EMBL" id="EJK58360.1"/>
    </source>
</evidence>
<proteinExistence type="predicted"/>
<feature type="region of interest" description="Disordered" evidence="1">
    <location>
        <begin position="506"/>
        <end position="534"/>
    </location>
</feature>
<feature type="region of interest" description="Disordered" evidence="1">
    <location>
        <begin position="346"/>
        <end position="368"/>
    </location>
</feature>
<sequence length="683" mass="73995">GLGEEVRVLGRGQGAYHDALRAKARSAEEAPEDGSGQDAAREVDPPVRLRPRRPLDLLGRRKPRPSDESALREPPDADVDGPGAEPPRLLQGKVPDGGRQDAHEGTEQVQLRDEYRRVREAQRLDEAGDQQREERERRGDAHAKRTDRLDPLGVGEESLRLGRALYRVRRDLLPVRHGDASYVLGPDGDRRSEGGGGRGECLGHRRAGEGDGTESRGDDGADERGELGDRQLWLEGREVVEHGHVPLERGEGRRHRVLLLAALPFHGGLPGGGGGGPAADLAPPRVEVGRVGDLPPDRPEPVALPLDQTGTGAPSLPASPRGVPAGARGGPPRTVERLVEGVGVAEAGQGGKGLDGREGPMADLVDRRPPGGGLWRRCRRRGAAVYHLLRRVGTRRPVRGRRPVQGRRPGRVAVDLHLQELLGERHPWRAPGRRGAVPSNRHGRAHERDAAPARGDGPDEAEGRPCGGGAASSPRPPSESSPLRGVRPGDFRISKVAVGFQVDPGCRRGARHATRRRRGPHGACTPKDPPKRTPVWSAVSKLRGGGEIRSGERAAPPDPSDELQWAGLLHLLLSRQPGFLLVSSSGPGSDELYFVARVPLPTRDPQQRQWVEIEVARSAHQVAHSKALGLGITERASGRPGKVREACFRRKFATRLRRRVPFIGKTRPSAYLESCRSSEWDEK</sequence>
<feature type="compositionally biased region" description="Low complexity" evidence="1">
    <location>
        <begin position="318"/>
        <end position="331"/>
    </location>
</feature>
<evidence type="ECO:0000256" key="1">
    <source>
        <dbReference type="SAM" id="MobiDB-lite"/>
    </source>
</evidence>
<dbReference type="AlphaFoldDB" id="K0RZ78"/>
<feature type="region of interest" description="Disordered" evidence="1">
    <location>
        <begin position="1"/>
        <end position="155"/>
    </location>
</feature>
<keyword evidence="3" id="KW-1185">Reference proteome</keyword>
<feature type="region of interest" description="Disordered" evidence="1">
    <location>
        <begin position="425"/>
        <end position="488"/>
    </location>
</feature>
<protein>
    <submittedName>
        <fullName evidence="2">Uncharacterized protein</fullName>
    </submittedName>
</protein>
<feature type="region of interest" description="Disordered" evidence="1">
    <location>
        <begin position="184"/>
        <end position="225"/>
    </location>
</feature>
<accession>K0RZ78</accession>
<feature type="compositionally biased region" description="Basic and acidic residues" evidence="1">
    <location>
        <begin position="201"/>
        <end position="225"/>
    </location>
</feature>
<feature type="non-terminal residue" evidence="2">
    <location>
        <position position="1"/>
    </location>
</feature>
<organism evidence="2 3">
    <name type="scientific">Thalassiosira oceanica</name>
    <name type="common">Marine diatom</name>
    <dbReference type="NCBI Taxonomy" id="159749"/>
    <lineage>
        <taxon>Eukaryota</taxon>
        <taxon>Sar</taxon>
        <taxon>Stramenopiles</taxon>
        <taxon>Ochrophyta</taxon>
        <taxon>Bacillariophyta</taxon>
        <taxon>Coscinodiscophyceae</taxon>
        <taxon>Thalassiosirophycidae</taxon>
        <taxon>Thalassiosirales</taxon>
        <taxon>Thalassiosiraceae</taxon>
        <taxon>Thalassiosira</taxon>
    </lineage>
</organism>
<feature type="compositionally biased region" description="Basic and acidic residues" evidence="1">
    <location>
        <begin position="354"/>
        <end position="368"/>
    </location>
</feature>
<reference evidence="2 3" key="1">
    <citation type="journal article" date="2012" name="Genome Biol.">
        <title>Genome and low-iron response of an oceanic diatom adapted to chronic iron limitation.</title>
        <authorList>
            <person name="Lommer M."/>
            <person name="Specht M."/>
            <person name="Roy A.S."/>
            <person name="Kraemer L."/>
            <person name="Andreson R."/>
            <person name="Gutowska M.A."/>
            <person name="Wolf J."/>
            <person name="Bergner S.V."/>
            <person name="Schilhabel M.B."/>
            <person name="Klostermeier U.C."/>
            <person name="Beiko R.G."/>
            <person name="Rosenstiel P."/>
            <person name="Hippler M."/>
            <person name="Laroche J."/>
        </authorList>
    </citation>
    <scope>NUCLEOTIDE SEQUENCE [LARGE SCALE GENOMIC DNA]</scope>
    <source>
        <strain evidence="2 3">CCMP1005</strain>
    </source>
</reference>
<feature type="compositionally biased region" description="Basic residues" evidence="1">
    <location>
        <begin position="508"/>
        <end position="520"/>
    </location>
</feature>
<dbReference type="EMBL" id="AGNL01025470">
    <property type="protein sequence ID" value="EJK58360.1"/>
    <property type="molecule type" value="Genomic_DNA"/>
</dbReference>